<feature type="repeat" description="PPR" evidence="3">
    <location>
        <begin position="244"/>
        <end position="278"/>
    </location>
</feature>
<dbReference type="OrthoDB" id="1841988at2759"/>
<dbReference type="Proteomes" id="UP000636800">
    <property type="component" value="Chromosome 1"/>
</dbReference>
<gene>
    <name evidence="4" type="ORF">HPP92_001414</name>
</gene>
<evidence type="ECO:0000256" key="2">
    <source>
        <dbReference type="ARBA" id="ARBA00022737"/>
    </source>
</evidence>
<feature type="repeat" description="PPR" evidence="3">
    <location>
        <begin position="536"/>
        <end position="570"/>
    </location>
</feature>
<evidence type="ECO:0000313" key="5">
    <source>
        <dbReference type="Proteomes" id="UP000636800"/>
    </source>
</evidence>
<feature type="repeat" description="PPR" evidence="3">
    <location>
        <begin position="349"/>
        <end position="383"/>
    </location>
</feature>
<reference evidence="4 5" key="1">
    <citation type="journal article" date="2020" name="Nat. Food">
        <title>A phased Vanilla planifolia genome enables genetic improvement of flavour and production.</title>
        <authorList>
            <person name="Hasing T."/>
            <person name="Tang H."/>
            <person name="Brym M."/>
            <person name="Khazi F."/>
            <person name="Huang T."/>
            <person name="Chambers A.H."/>
        </authorList>
    </citation>
    <scope>NUCLEOTIDE SEQUENCE [LARGE SCALE GENOMIC DNA]</scope>
    <source>
        <tissue evidence="4">Leaf</tissue>
    </source>
</reference>
<evidence type="ECO:0000313" key="4">
    <source>
        <dbReference type="EMBL" id="KAG0496723.1"/>
    </source>
</evidence>
<feature type="repeat" description="PPR" evidence="3">
    <location>
        <begin position="454"/>
        <end position="484"/>
    </location>
</feature>
<organism evidence="4 5">
    <name type="scientific">Vanilla planifolia</name>
    <name type="common">Vanilla</name>
    <dbReference type="NCBI Taxonomy" id="51239"/>
    <lineage>
        <taxon>Eukaryota</taxon>
        <taxon>Viridiplantae</taxon>
        <taxon>Streptophyta</taxon>
        <taxon>Embryophyta</taxon>
        <taxon>Tracheophyta</taxon>
        <taxon>Spermatophyta</taxon>
        <taxon>Magnoliopsida</taxon>
        <taxon>Liliopsida</taxon>
        <taxon>Asparagales</taxon>
        <taxon>Orchidaceae</taxon>
        <taxon>Vanilloideae</taxon>
        <taxon>Vanilleae</taxon>
        <taxon>Vanilla</taxon>
    </lineage>
</organism>
<dbReference type="Gene3D" id="1.25.40.10">
    <property type="entry name" value="Tetratricopeptide repeat domain"/>
    <property type="match status" value="5"/>
</dbReference>
<keyword evidence="5" id="KW-1185">Reference proteome</keyword>
<dbReference type="PANTHER" id="PTHR46128:SF73">
    <property type="entry name" value="CRIB DOMAIN-CONTAINING PROTEIN"/>
    <property type="match status" value="1"/>
</dbReference>
<feature type="repeat" description="PPR" evidence="3">
    <location>
        <begin position="384"/>
        <end position="418"/>
    </location>
</feature>
<dbReference type="Pfam" id="PF13041">
    <property type="entry name" value="PPR_2"/>
    <property type="match status" value="5"/>
</dbReference>
<comment type="caution">
    <text evidence="4">The sequence shown here is derived from an EMBL/GenBank/DDBJ whole genome shotgun (WGS) entry which is preliminary data.</text>
</comment>
<dbReference type="SUPFAM" id="SSF81901">
    <property type="entry name" value="HCP-like"/>
    <property type="match status" value="1"/>
</dbReference>
<accession>A0A835RTY3</accession>
<proteinExistence type="inferred from homology"/>
<comment type="similarity">
    <text evidence="1">Belongs to the PPR family. P subfamily.</text>
</comment>
<feature type="repeat" description="PPR" evidence="3">
    <location>
        <begin position="174"/>
        <end position="208"/>
    </location>
</feature>
<dbReference type="Pfam" id="PF01535">
    <property type="entry name" value="PPR"/>
    <property type="match status" value="2"/>
</dbReference>
<dbReference type="AlphaFoldDB" id="A0A835RTY3"/>
<evidence type="ECO:0000256" key="3">
    <source>
        <dbReference type="PROSITE-ProRule" id="PRU00708"/>
    </source>
</evidence>
<dbReference type="PANTHER" id="PTHR46128">
    <property type="entry name" value="MITOCHONDRIAL GROUP I INTRON SPLICING FACTOR CCM1"/>
    <property type="match status" value="1"/>
</dbReference>
<sequence length="801" mass="89842">MRWATRMTFLLPGGCRRQCQLRKRYFVSSSPSPSLARDLCVSDEIVSILETNPDAASIVPPLNSLAPLLSPSSISLAMSSVSSASSAFHLFAWSSLHRGLRCFSAHNLVISLLLRDSPSSFSCFWSSLSDLQSSSIPVHPNNFAALMSAYNAAGLTENAIEAFTRMPEFASRPNTFTYNTILHILVGKDMVLLAMSIFNQMIKSDCSPNSSTYAILIHGLCKARQIDDALRLFDDMLQRGIVPKTTVYTVLISLLCSTNKVDDAIRHFDLMKEKGCHVDEVVCNALLSGLSQAGRLDEAIKHLKLLQEDGFVLGLNGYSCLIDGLFRTRRFEEACRYYIEMLKNNINPDCILYTIMIKGYANAGRIEKAFDFFNDMTTCGLVPDTYCYNTLIKGLCDAGLLDRARSLKLEISRNGCFPDSATHTILICGLCKEGLVHEAQQIFDEMGKVGCTPTVMTFNSLISGLCKAKKMEEAQRRFCEMEVGVKSYLYLRLSQDPKRIRDTSLQRRLQESCEAGDVVQAYKHLRSVMDIEVVPDVITYNILINGMCKSGRVKEALKLVEKMQLEGHLPDAITYGTLVDGLSRAHRDNDILEVLEHMRKSGCKPSVSICNTQMRTLSRRRQISKAVTLWLDYISNGSTNPEETETTRTARKHFEEGCLLKAVRTLLAWERKCGSANSSPYTIWLIGLCQEWRIDEALGIFYLLREFDIDATPPSCALLVNYLCRSGKLGPALDVMLYSLDQGFLFMKPVGNCLIRRLCLYNKLRDAHELVRRMHLAGYDLDVYLRASTKSLLHAHQISEL</sequence>
<evidence type="ECO:0000256" key="1">
    <source>
        <dbReference type="ARBA" id="ARBA00007626"/>
    </source>
</evidence>
<feature type="repeat" description="PPR" evidence="3">
    <location>
        <begin position="314"/>
        <end position="348"/>
    </location>
</feature>
<dbReference type="InterPro" id="IPR011990">
    <property type="entry name" value="TPR-like_helical_dom_sf"/>
</dbReference>
<evidence type="ECO:0008006" key="6">
    <source>
        <dbReference type="Google" id="ProtNLM"/>
    </source>
</evidence>
<dbReference type="NCBIfam" id="TIGR00756">
    <property type="entry name" value="PPR"/>
    <property type="match status" value="11"/>
</dbReference>
<dbReference type="EMBL" id="JADCNL010000001">
    <property type="protein sequence ID" value="KAG0496723.1"/>
    <property type="molecule type" value="Genomic_DNA"/>
</dbReference>
<name>A0A835RTY3_VANPL</name>
<feature type="repeat" description="PPR" evidence="3">
    <location>
        <begin position="209"/>
        <end position="243"/>
    </location>
</feature>
<dbReference type="InterPro" id="IPR002885">
    <property type="entry name" value="PPR_rpt"/>
</dbReference>
<dbReference type="InterPro" id="IPR050872">
    <property type="entry name" value="PPR_P_subfamily"/>
</dbReference>
<protein>
    <recommendedName>
        <fullName evidence="6">Pentatricopeptide repeat-containing protein</fullName>
    </recommendedName>
</protein>
<feature type="repeat" description="PPR" evidence="3">
    <location>
        <begin position="419"/>
        <end position="453"/>
    </location>
</feature>
<keyword evidence="2" id="KW-0677">Repeat</keyword>
<feature type="repeat" description="PPR" evidence="3">
    <location>
        <begin position="279"/>
        <end position="313"/>
    </location>
</feature>
<dbReference type="PROSITE" id="PS51375">
    <property type="entry name" value="PPR"/>
    <property type="match status" value="11"/>
</dbReference>
<feature type="repeat" description="PPR" evidence="3">
    <location>
        <begin position="571"/>
        <end position="605"/>
    </location>
</feature>